<evidence type="ECO:0000256" key="1">
    <source>
        <dbReference type="SAM" id="MobiDB-lite"/>
    </source>
</evidence>
<organism evidence="2 3">
    <name type="scientific">Lysinibacillus odysseyi 34hs-1 = NBRC 100172</name>
    <dbReference type="NCBI Taxonomy" id="1220589"/>
    <lineage>
        <taxon>Bacteria</taxon>
        <taxon>Bacillati</taxon>
        <taxon>Bacillota</taxon>
        <taxon>Bacilli</taxon>
        <taxon>Bacillales</taxon>
        <taxon>Bacillaceae</taxon>
        <taxon>Lysinibacillus</taxon>
    </lineage>
</organism>
<evidence type="ECO:0000313" key="3">
    <source>
        <dbReference type="Proteomes" id="UP000030437"/>
    </source>
</evidence>
<comment type="caution">
    <text evidence="2">The sequence shown here is derived from an EMBL/GenBank/DDBJ whole genome shotgun (WGS) entry which is preliminary data.</text>
</comment>
<protein>
    <submittedName>
        <fullName evidence="2">Uncharacterized protein</fullName>
    </submittedName>
</protein>
<reference evidence="2 3" key="1">
    <citation type="submission" date="2014-02" db="EMBL/GenBank/DDBJ databases">
        <title>Draft genome sequence of Lysinibacillus odysseyi NBRC 100172.</title>
        <authorList>
            <person name="Zhang F."/>
            <person name="Wang G."/>
            <person name="Zhang L."/>
        </authorList>
    </citation>
    <scope>NUCLEOTIDE SEQUENCE [LARGE SCALE GENOMIC DNA]</scope>
    <source>
        <strain evidence="2 3">NBRC 100172</strain>
    </source>
</reference>
<proteinExistence type="predicted"/>
<evidence type="ECO:0000313" key="2">
    <source>
        <dbReference type="EMBL" id="KGR83749.1"/>
    </source>
</evidence>
<keyword evidence="3" id="KW-1185">Reference proteome</keyword>
<gene>
    <name evidence="2" type="ORF">CD32_13660</name>
</gene>
<sequence>MKRYLLAGIVLGGAILLGACSGEEAEESEIEELEESVPEEIQEEPAVEETVEEPEPQLEETQAVEQEAEDESSSYGPLTEETARSVISDFLYNEGDLQTFSFRDGHISIDVTGQGSADEAANWYMQVSDELLFYEGMQSLTVNFAPYGTVSFSISEAETSDFGAYFPSEEIEEQLGITYE</sequence>
<name>A0A0A3IG84_9BACI</name>
<dbReference type="RefSeq" id="WP_036155554.1">
    <property type="nucleotide sequence ID" value="NZ_AVCX01000004.1"/>
</dbReference>
<feature type="region of interest" description="Disordered" evidence="1">
    <location>
        <begin position="26"/>
        <end position="79"/>
    </location>
</feature>
<dbReference type="AlphaFoldDB" id="A0A0A3IG84"/>
<dbReference type="PROSITE" id="PS51257">
    <property type="entry name" value="PROKAR_LIPOPROTEIN"/>
    <property type="match status" value="1"/>
</dbReference>
<dbReference type="Proteomes" id="UP000030437">
    <property type="component" value="Unassembled WGS sequence"/>
</dbReference>
<dbReference type="EMBL" id="JPVP01000057">
    <property type="protein sequence ID" value="KGR83749.1"/>
    <property type="molecule type" value="Genomic_DNA"/>
</dbReference>
<feature type="compositionally biased region" description="Acidic residues" evidence="1">
    <location>
        <begin position="26"/>
        <end position="58"/>
    </location>
</feature>
<accession>A0A0A3IG84</accession>
<dbReference type="OrthoDB" id="2941778at2"/>